<dbReference type="InterPro" id="IPR003265">
    <property type="entry name" value="HhH-GPD_domain"/>
</dbReference>
<evidence type="ECO:0000256" key="5">
    <source>
        <dbReference type="ARBA" id="ARBA00023268"/>
    </source>
</evidence>
<comment type="similarity">
    <text evidence="7">Belongs to the type-2 OGG1 family.</text>
</comment>
<dbReference type="GO" id="GO:0140078">
    <property type="term" value="F:class I DNA-(apurinic or apyrimidinic site) endonuclease activity"/>
    <property type="evidence" value="ECO:0007669"/>
    <property type="project" value="UniProtKB-EC"/>
</dbReference>
<accession>A0A150J8E3</accession>
<proteinExistence type="inferred from homology"/>
<reference evidence="9 10" key="1">
    <citation type="journal article" date="2016" name="ISME J.">
        <title>Chasing the elusive Euryarchaeota class WSA2: genomes reveal a uniquely fastidious methyl-reducing methanogen.</title>
        <authorList>
            <person name="Nobu M.K."/>
            <person name="Narihiro T."/>
            <person name="Kuroda K."/>
            <person name="Mei R."/>
            <person name="Liu W.T."/>
        </authorList>
    </citation>
    <scope>NUCLEOTIDE SEQUENCE [LARGE SCALE GENOMIC DNA]</scope>
    <source>
        <strain evidence="9">U1lsi0528_Bin089</strain>
    </source>
</reference>
<keyword evidence="4 7" id="KW-0456">Lyase</keyword>
<dbReference type="NCBIfam" id="NF002305">
    <property type="entry name" value="PRK01229.1"/>
    <property type="match status" value="1"/>
</dbReference>
<evidence type="ECO:0000256" key="1">
    <source>
        <dbReference type="ARBA" id="ARBA00022763"/>
    </source>
</evidence>
<dbReference type="CDD" id="cd00056">
    <property type="entry name" value="ENDO3c"/>
    <property type="match status" value="1"/>
</dbReference>
<dbReference type="InterPro" id="IPR012092">
    <property type="entry name" value="DNA_glyclase/AP_lyase_Ogg"/>
</dbReference>
<dbReference type="EMBL" id="LNGD01000012">
    <property type="protein sequence ID" value="KYC53512.1"/>
    <property type="molecule type" value="Genomic_DNA"/>
</dbReference>
<dbReference type="InterPro" id="IPR011257">
    <property type="entry name" value="DNA_glycosylase"/>
</dbReference>
<evidence type="ECO:0000256" key="7">
    <source>
        <dbReference type="HAMAP-Rule" id="MF_00241"/>
    </source>
</evidence>
<organism evidence="9 10">
    <name type="scientific">Candidatus Methanofastidiosum methylothiophilum</name>
    <dbReference type="NCBI Taxonomy" id="1705564"/>
    <lineage>
        <taxon>Archaea</taxon>
        <taxon>Methanobacteriati</taxon>
        <taxon>Methanobacteriota</taxon>
        <taxon>Stenosarchaea group</taxon>
        <taxon>Candidatus Methanofastidiosia</taxon>
        <taxon>Candidatus Methanofastidiosales</taxon>
        <taxon>Candidatus Methanofastidiosaceae</taxon>
        <taxon>Candidatus Methanofastidiosum</taxon>
    </lineage>
</organism>
<dbReference type="SMART" id="SM00478">
    <property type="entry name" value="ENDO3c"/>
    <property type="match status" value="1"/>
</dbReference>
<dbReference type="Proteomes" id="UP000075578">
    <property type="component" value="Unassembled WGS sequence"/>
</dbReference>
<comment type="function">
    <text evidence="7">Catalyzes the excision of an oxidatively damaged form of guanine (7,8-dihydro-8-oxoguanine = 8-oxoG) from DNA. Also cleaves the DNA backbone at apurinic/apyrimidinic sites (AP sites).</text>
</comment>
<evidence type="ECO:0000256" key="4">
    <source>
        <dbReference type="ARBA" id="ARBA00023239"/>
    </source>
</evidence>
<evidence type="ECO:0000259" key="8">
    <source>
        <dbReference type="SMART" id="SM00478"/>
    </source>
</evidence>
<dbReference type="GO" id="GO:0016799">
    <property type="term" value="F:hydrolase activity, hydrolyzing N-glycosyl compounds"/>
    <property type="evidence" value="ECO:0007669"/>
    <property type="project" value="UniProtKB-UniRule"/>
</dbReference>
<feature type="active site" evidence="7">
    <location>
        <position position="141"/>
    </location>
</feature>
<keyword evidence="2 7" id="KW-0378">Hydrolase</keyword>
<dbReference type="AlphaFoldDB" id="A0A150J8E3"/>
<evidence type="ECO:0000256" key="3">
    <source>
        <dbReference type="ARBA" id="ARBA00023204"/>
    </source>
</evidence>
<gene>
    <name evidence="7 9" type="primary">ogg</name>
    <name evidence="9" type="ORF">AMQ74_00370</name>
</gene>
<sequence length="220" mass="25747">MTNSYNSEIIKEIQDIYSSIKKDIENRLEEFTKLWENETEENLFSELAFCLLTPQSKAKMCWSSICTLKETNALVSGNEEQVLACLYGVRFKYKKAKYIIQVRELFKIDGKLSVKKIIEGNNSPYEIREWLVKNVKGMGYKEASHFLRNIGKGKDIAILDRHILKNLRLIGVIEKIPESITPSKYIELENIMREFTKEIEIPLDHLDIVLWYKETGEIFK</sequence>
<name>A0A150J8E3_9EURY</name>
<keyword evidence="3 7" id="KW-0234">DNA repair</keyword>
<dbReference type="PATRIC" id="fig|1705564.3.peg.372"/>
<feature type="domain" description="HhH-GPD" evidence="8">
    <location>
        <begin position="52"/>
        <end position="214"/>
    </location>
</feature>
<evidence type="ECO:0000256" key="6">
    <source>
        <dbReference type="ARBA" id="ARBA00023295"/>
    </source>
</evidence>
<evidence type="ECO:0000313" key="9">
    <source>
        <dbReference type="EMBL" id="KYC53512.1"/>
    </source>
</evidence>
<dbReference type="GO" id="GO:0006284">
    <property type="term" value="P:base-excision repair"/>
    <property type="evidence" value="ECO:0007669"/>
    <property type="project" value="UniProtKB-UniRule"/>
</dbReference>
<feature type="site" description="Important for guanine/8-oxoguanine distinction" evidence="7">
    <location>
        <position position="220"/>
    </location>
</feature>
<dbReference type="Pfam" id="PF22175">
    <property type="entry name" value="Ogg-HhH"/>
    <property type="match status" value="1"/>
</dbReference>
<evidence type="ECO:0000256" key="2">
    <source>
        <dbReference type="ARBA" id="ARBA00022801"/>
    </source>
</evidence>
<dbReference type="PIRSF" id="PIRSF005954">
    <property type="entry name" value="Thrmst_ogg"/>
    <property type="match status" value="1"/>
</dbReference>
<dbReference type="EC" id="3.2.2.-" evidence="7"/>
<comment type="catalytic activity">
    <reaction evidence="7">
        <text>2'-deoxyribonucleotide-(2'-deoxyribose 5'-phosphate)-2'-deoxyribonucleotide-DNA = a 3'-end 2'-deoxyribonucleotide-(2,3-dehydro-2,3-deoxyribose 5'-phosphate)-DNA + a 5'-end 5'-phospho-2'-deoxyribonucleoside-DNA + H(+)</text>
        <dbReference type="Rhea" id="RHEA:66592"/>
        <dbReference type="Rhea" id="RHEA-COMP:13180"/>
        <dbReference type="Rhea" id="RHEA-COMP:16897"/>
        <dbReference type="Rhea" id="RHEA-COMP:17067"/>
        <dbReference type="ChEBI" id="CHEBI:15378"/>
        <dbReference type="ChEBI" id="CHEBI:136412"/>
        <dbReference type="ChEBI" id="CHEBI:157695"/>
        <dbReference type="ChEBI" id="CHEBI:167181"/>
        <dbReference type="EC" id="4.2.99.18"/>
    </reaction>
</comment>
<dbReference type="Gene3D" id="1.10.340.30">
    <property type="entry name" value="Hypothetical protein, domain 2"/>
    <property type="match status" value="1"/>
</dbReference>
<protein>
    <recommendedName>
        <fullName evidence="7">8-oxoguanine DNA glycosylase/AP lyase</fullName>
    </recommendedName>
    <domain>
        <recommendedName>
            <fullName evidence="7">8-oxoguanine DNA glycosylase</fullName>
            <shortName evidence="7">8-oxoG DNA glycosylase</shortName>
            <ecNumber evidence="7">3.2.2.-</ecNumber>
        </recommendedName>
    </domain>
    <domain>
        <recommendedName>
            <fullName evidence="7">DNA-(apurinic or apyrimidinic site) lyase</fullName>
            <shortName evidence="7">AP lyase</shortName>
            <ecNumber evidence="7">4.2.99.18</ecNumber>
        </recommendedName>
    </domain>
</protein>
<keyword evidence="5 7" id="KW-0511">Multifunctional enzyme</keyword>
<dbReference type="SUPFAM" id="SSF48150">
    <property type="entry name" value="DNA-glycosylase"/>
    <property type="match status" value="1"/>
</dbReference>
<dbReference type="InterPro" id="IPR023170">
    <property type="entry name" value="HhH_base_excis_C"/>
</dbReference>
<dbReference type="EC" id="4.2.99.18" evidence="7"/>
<evidence type="ECO:0000313" key="10">
    <source>
        <dbReference type="Proteomes" id="UP000075578"/>
    </source>
</evidence>
<dbReference type="HAMAP" id="MF_00241">
    <property type="entry name" value="Ogg"/>
    <property type="match status" value="1"/>
</dbReference>
<feature type="active site" evidence="7">
    <location>
        <position position="160"/>
    </location>
</feature>
<keyword evidence="1 7" id="KW-0227">DNA damage</keyword>
<comment type="caution">
    <text evidence="9">The sequence shown here is derived from an EMBL/GenBank/DDBJ whole genome shotgun (WGS) entry which is preliminary data.</text>
</comment>
<dbReference type="Gene3D" id="1.10.1670.10">
    <property type="entry name" value="Helix-hairpin-Helix base-excision DNA repair enzymes (C-terminal)"/>
    <property type="match status" value="1"/>
</dbReference>
<keyword evidence="6 7" id="KW-0326">Glycosidase</keyword>